<dbReference type="EMBL" id="FOLE01000002">
    <property type="protein sequence ID" value="SFC04034.1"/>
    <property type="molecule type" value="Genomic_DNA"/>
</dbReference>
<name>A0A1I1FXH2_9BACT</name>
<dbReference type="InterPro" id="IPR010156">
    <property type="entry name" value="CRISPR-assoc_prot_Cas6"/>
</dbReference>
<gene>
    <name evidence="5" type="ORF">SAMN05421780_102362</name>
</gene>
<feature type="domain" description="CRISPR associated protein Cas6 C-terminal" evidence="4">
    <location>
        <begin position="111"/>
        <end position="244"/>
    </location>
</feature>
<dbReference type="Proteomes" id="UP000199514">
    <property type="component" value="Unassembled WGS sequence"/>
</dbReference>
<dbReference type="OrthoDB" id="976713at2"/>
<dbReference type="InterPro" id="IPR049435">
    <property type="entry name" value="Cas_Cas6_C"/>
</dbReference>
<evidence type="ECO:0000259" key="4">
    <source>
        <dbReference type="Pfam" id="PF01881"/>
    </source>
</evidence>
<organism evidence="5 6">
    <name type="scientific">Flexibacter flexilis DSM 6793</name>
    <dbReference type="NCBI Taxonomy" id="927664"/>
    <lineage>
        <taxon>Bacteria</taxon>
        <taxon>Pseudomonadati</taxon>
        <taxon>Bacteroidota</taxon>
        <taxon>Cytophagia</taxon>
        <taxon>Cytophagales</taxon>
        <taxon>Flexibacteraceae</taxon>
        <taxon>Flexibacter</taxon>
    </lineage>
</organism>
<proteinExistence type="inferred from homology"/>
<dbReference type="GO" id="GO:0016788">
    <property type="term" value="F:hydrolase activity, acting on ester bonds"/>
    <property type="evidence" value="ECO:0007669"/>
    <property type="project" value="InterPro"/>
</dbReference>
<dbReference type="AlphaFoldDB" id="A0A1I1FXH2"/>
<protein>
    <submittedName>
        <fullName evidence="5">CRISPR-associated endoribonuclease Cas6</fullName>
    </submittedName>
</protein>
<dbReference type="PANTHER" id="PTHR36984:SF1">
    <property type="entry name" value="CRISPR-ASSOCIATED ENDORIBONUCLEASE CAS6 1"/>
    <property type="match status" value="1"/>
</dbReference>
<dbReference type="GO" id="GO:0003723">
    <property type="term" value="F:RNA binding"/>
    <property type="evidence" value="ECO:0007669"/>
    <property type="project" value="UniProtKB-KW"/>
</dbReference>
<dbReference type="GO" id="GO:0051607">
    <property type="term" value="P:defense response to virus"/>
    <property type="evidence" value="ECO:0007669"/>
    <property type="project" value="UniProtKB-KW"/>
</dbReference>
<dbReference type="Gene3D" id="3.30.70.1890">
    <property type="match status" value="1"/>
</dbReference>
<keyword evidence="2" id="KW-0694">RNA-binding</keyword>
<dbReference type="CDD" id="cd21140">
    <property type="entry name" value="Cas6_I-like"/>
    <property type="match status" value="1"/>
</dbReference>
<keyword evidence="3" id="KW-0051">Antiviral defense</keyword>
<dbReference type="Gene3D" id="3.30.70.1900">
    <property type="match status" value="1"/>
</dbReference>
<dbReference type="RefSeq" id="WP_091508982.1">
    <property type="nucleotide sequence ID" value="NZ_FOLE01000002.1"/>
</dbReference>
<accession>A0A1I1FXH2</accession>
<dbReference type="InterPro" id="IPR045747">
    <property type="entry name" value="CRISPR-assoc_prot_Cas6_N_sf"/>
</dbReference>
<dbReference type="NCBIfam" id="TIGR01877">
    <property type="entry name" value="cas_cas6"/>
    <property type="match status" value="1"/>
</dbReference>
<keyword evidence="6" id="KW-1185">Reference proteome</keyword>
<evidence type="ECO:0000313" key="6">
    <source>
        <dbReference type="Proteomes" id="UP000199514"/>
    </source>
</evidence>
<evidence type="ECO:0000256" key="1">
    <source>
        <dbReference type="ARBA" id="ARBA00005937"/>
    </source>
</evidence>
<dbReference type="STRING" id="927664.SAMN05421780_102362"/>
<comment type="similarity">
    <text evidence="1">Belongs to the CRISPR-associated protein Cas6/Cse3/CasE family.</text>
</comment>
<evidence type="ECO:0000256" key="2">
    <source>
        <dbReference type="ARBA" id="ARBA00022884"/>
    </source>
</evidence>
<dbReference type="PANTHER" id="PTHR36984">
    <property type="entry name" value="CRISPR-ASSOCIATED ENDORIBONUCLEASE CAS6 1"/>
    <property type="match status" value="1"/>
</dbReference>
<evidence type="ECO:0000313" key="5">
    <source>
        <dbReference type="EMBL" id="SFC04034.1"/>
    </source>
</evidence>
<reference evidence="5 6" key="1">
    <citation type="submission" date="2016-10" db="EMBL/GenBank/DDBJ databases">
        <authorList>
            <person name="de Groot N.N."/>
        </authorList>
    </citation>
    <scope>NUCLEOTIDE SEQUENCE [LARGE SCALE GENOMIC DNA]</scope>
    <source>
        <strain evidence="5 6">DSM 6793</strain>
    </source>
</reference>
<evidence type="ECO:0000256" key="3">
    <source>
        <dbReference type="ARBA" id="ARBA00023118"/>
    </source>
</evidence>
<sequence>MRVRIIFSLQNKGATLPFHHQYLLAQVFQELVPKTYADYDFYSFSGLKGQMKISAAGLTVLSNRVTIVFACPNEVLISEMIAQLFEKKHIMVGQLRLSPESVLQEDNPILSQEQKYVCISPIVPCLEDGSTDQRRFISPQEDEFSDWLYESTMNRMENSGLFTHEQTAQFYKFQVVPDKDYLEKLKSEDKKFARVYAAYPQHKKVEVRGYTMPFTLLAEPAVQQFVYDCGFGEYSNLGFGMLDLANAGNFSSRVRGYETKNKKEDLV</sequence>
<dbReference type="Pfam" id="PF01881">
    <property type="entry name" value="Cas_Cas6_C"/>
    <property type="match status" value="1"/>
</dbReference>